<gene>
    <name evidence="11" type="ORF">AMATHDRAFT_86106</name>
</gene>
<dbReference type="Gene3D" id="3.40.50.300">
    <property type="entry name" value="P-loop containing nucleotide triphosphate hydrolases"/>
    <property type="match status" value="2"/>
</dbReference>
<dbReference type="Pfam" id="PF00270">
    <property type="entry name" value="DEAD"/>
    <property type="match status" value="1"/>
</dbReference>
<evidence type="ECO:0000256" key="7">
    <source>
        <dbReference type="RuleBase" id="RU364117"/>
    </source>
</evidence>
<dbReference type="Pfam" id="PF00271">
    <property type="entry name" value="Helicase_C"/>
    <property type="match status" value="1"/>
</dbReference>
<dbReference type="InterPro" id="IPR032284">
    <property type="entry name" value="RecQ_Zn-bd"/>
</dbReference>
<protein>
    <recommendedName>
        <fullName evidence="7">ATP-dependent DNA helicase</fullName>
        <ecNumber evidence="7">5.6.2.4</ecNumber>
    </recommendedName>
</protein>
<dbReference type="STRING" id="703135.A0A2A9NNW0"/>
<keyword evidence="7" id="KW-0539">Nucleus</keyword>
<evidence type="ECO:0000313" key="12">
    <source>
        <dbReference type="Proteomes" id="UP000242287"/>
    </source>
</evidence>
<comment type="catalytic activity">
    <reaction evidence="7">
        <text>ATP + H2O = ADP + phosphate + H(+)</text>
        <dbReference type="Rhea" id="RHEA:13065"/>
        <dbReference type="ChEBI" id="CHEBI:15377"/>
        <dbReference type="ChEBI" id="CHEBI:15378"/>
        <dbReference type="ChEBI" id="CHEBI:30616"/>
        <dbReference type="ChEBI" id="CHEBI:43474"/>
        <dbReference type="ChEBI" id="CHEBI:456216"/>
    </reaction>
</comment>
<dbReference type="InterPro" id="IPR004589">
    <property type="entry name" value="DNA_helicase_ATP-dep_RecQ"/>
</dbReference>
<dbReference type="GO" id="GO:0009378">
    <property type="term" value="F:four-way junction helicase activity"/>
    <property type="evidence" value="ECO:0007669"/>
    <property type="project" value="TreeGrafter"/>
</dbReference>
<feature type="region of interest" description="Disordered" evidence="8">
    <location>
        <begin position="503"/>
        <end position="527"/>
    </location>
</feature>
<feature type="compositionally biased region" description="Basic and acidic residues" evidence="8">
    <location>
        <begin position="461"/>
        <end position="475"/>
    </location>
</feature>
<evidence type="ECO:0000256" key="4">
    <source>
        <dbReference type="ARBA" id="ARBA00022806"/>
    </source>
</evidence>
<dbReference type="GO" id="GO:0005694">
    <property type="term" value="C:chromosome"/>
    <property type="evidence" value="ECO:0007669"/>
    <property type="project" value="TreeGrafter"/>
</dbReference>
<comment type="similarity">
    <text evidence="1 7">Belongs to the helicase family. RecQ subfamily.</text>
</comment>
<dbReference type="PROSITE" id="PS51192">
    <property type="entry name" value="HELICASE_ATP_BIND_1"/>
    <property type="match status" value="1"/>
</dbReference>
<dbReference type="PROSITE" id="PS51194">
    <property type="entry name" value="HELICASE_CTER"/>
    <property type="match status" value="1"/>
</dbReference>
<dbReference type="InterPro" id="IPR001650">
    <property type="entry name" value="Helicase_C-like"/>
</dbReference>
<keyword evidence="2 7" id="KW-0547">Nucleotide-binding</keyword>
<dbReference type="PANTHER" id="PTHR13710">
    <property type="entry name" value="DNA HELICASE RECQ FAMILY MEMBER"/>
    <property type="match status" value="1"/>
</dbReference>
<dbReference type="SMART" id="SM00487">
    <property type="entry name" value="DEXDc"/>
    <property type="match status" value="1"/>
</dbReference>
<proteinExistence type="inferred from homology"/>
<evidence type="ECO:0000256" key="5">
    <source>
        <dbReference type="ARBA" id="ARBA00022840"/>
    </source>
</evidence>
<feature type="compositionally biased region" description="Polar residues" evidence="8">
    <location>
        <begin position="434"/>
        <end position="443"/>
    </location>
</feature>
<evidence type="ECO:0000259" key="10">
    <source>
        <dbReference type="PROSITE" id="PS51194"/>
    </source>
</evidence>
<sequence length="730" mass="82216">MGKSLCFQIPAIAAKHGISIIVSPLLALIKDQVTKLQSKSVAAAALSSETSQEEKSYIIQELSSGKPRIKLLYITPEKLCTNDFINLLKRVYQENGLNRLIIDEAHCISEWGHDFRAEYRRLGVFRERFQDVPIMALTATATPTVQSDIIRSLNMNEDMLFRALHPFNRENLFYEVRYTAAPDSISQMADICDYIYTLHRRRGAPSSGIVYCRTRATCDGLSAYLRGKGLNARPYHRGIKPHALDKTLTEWTNGGSGNGGVDVVIATIAFGLGIDKSDVRYIIHYDLPKSFEGYYQETGRAGRDGSPSKCILYYSREDAMIVRQWIDTAHSRRIANSINSPAPSQRTIGSLEALIQFAENSTVCRHVSICRYFGEAIRVGDPQVAQQYCNRMCDVCKYPEKAQSRKANLSSEEFAFTQISSTRMAYEQDDEDSSPSTRNLTSRKQYEPFAQPSRFQNAPPKRPEKFGNNRETKRAKLEMPPPLITKPFKSATSLTKPFKAPFFSNANDTSEDESQVLTFDDSDNRSDDEDVEMAEQQGIDDTSIDHHDNDCGFAAHWQSDPLSNTSIVADPCEDEQVELEASFSTKIPIDSRSNAYHAIRRSLHQICATEEVCNRLQCGPSSAAWLHKISKQIEFMAFSFSATTQGYKVRIRQRIQVIDALTQCDTWSEKEEDYEIAQEILDILKQNLVNISKTLGLPDAGFILKTEDEPANLIPTCPIIGTQPIIVQYR</sequence>
<dbReference type="Pfam" id="PF16124">
    <property type="entry name" value="RecQ_Zn_bind"/>
    <property type="match status" value="1"/>
</dbReference>
<dbReference type="Proteomes" id="UP000242287">
    <property type="component" value="Unassembled WGS sequence"/>
</dbReference>
<evidence type="ECO:0000313" key="11">
    <source>
        <dbReference type="EMBL" id="PFH49957.1"/>
    </source>
</evidence>
<evidence type="ECO:0000259" key="9">
    <source>
        <dbReference type="PROSITE" id="PS51192"/>
    </source>
</evidence>
<comment type="catalytic activity">
    <reaction evidence="6 7">
        <text>Couples ATP hydrolysis with the unwinding of duplex DNA by translocating in the 3'-5' direction.</text>
        <dbReference type="EC" id="5.6.2.4"/>
    </reaction>
</comment>
<dbReference type="EMBL" id="KZ302015">
    <property type="protein sequence ID" value="PFH49957.1"/>
    <property type="molecule type" value="Genomic_DNA"/>
</dbReference>
<evidence type="ECO:0000256" key="3">
    <source>
        <dbReference type="ARBA" id="ARBA00022801"/>
    </source>
</evidence>
<comment type="subcellular location">
    <subcellularLocation>
        <location evidence="7">Nucleus</location>
    </subcellularLocation>
</comment>
<dbReference type="NCBIfam" id="TIGR00614">
    <property type="entry name" value="recQ_fam"/>
    <property type="match status" value="1"/>
</dbReference>
<dbReference type="GO" id="GO:0003676">
    <property type="term" value="F:nucleic acid binding"/>
    <property type="evidence" value="ECO:0007669"/>
    <property type="project" value="InterPro"/>
</dbReference>
<dbReference type="PANTHER" id="PTHR13710:SF152">
    <property type="entry name" value="ATP-DEPENDENT DNA HELICASE Q5"/>
    <property type="match status" value="1"/>
</dbReference>
<dbReference type="CDD" id="cd17920">
    <property type="entry name" value="DEXHc_RecQ"/>
    <property type="match status" value="1"/>
</dbReference>
<evidence type="ECO:0000256" key="6">
    <source>
        <dbReference type="ARBA" id="ARBA00034617"/>
    </source>
</evidence>
<dbReference type="OrthoDB" id="10261556at2759"/>
<dbReference type="GO" id="GO:0000724">
    <property type="term" value="P:double-strand break repair via homologous recombination"/>
    <property type="evidence" value="ECO:0007669"/>
    <property type="project" value="TreeGrafter"/>
</dbReference>
<evidence type="ECO:0000256" key="8">
    <source>
        <dbReference type="SAM" id="MobiDB-lite"/>
    </source>
</evidence>
<evidence type="ECO:0000256" key="2">
    <source>
        <dbReference type="ARBA" id="ARBA00022741"/>
    </source>
</evidence>
<dbReference type="InterPro" id="IPR014001">
    <property type="entry name" value="Helicase_ATP-bd"/>
</dbReference>
<keyword evidence="5 7" id="KW-0067">ATP-binding</keyword>
<keyword evidence="4 7" id="KW-0347">Helicase</keyword>
<dbReference type="GO" id="GO:0016887">
    <property type="term" value="F:ATP hydrolysis activity"/>
    <property type="evidence" value="ECO:0007669"/>
    <property type="project" value="RHEA"/>
</dbReference>
<dbReference type="InterPro" id="IPR027417">
    <property type="entry name" value="P-loop_NTPase"/>
</dbReference>
<dbReference type="EC" id="5.6.2.4" evidence="7"/>
<keyword evidence="12" id="KW-1185">Reference proteome</keyword>
<organism evidence="11 12">
    <name type="scientific">Amanita thiersii Skay4041</name>
    <dbReference type="NCBI Taxonomy" id="703135"/>
    <lineage>
        <taxon>Eukaryota</taxon>
        <taxon>Fungi</taxon>
        <taxon>Dikarya</taxon>
        <taxon>Basidiomycota</taxon>
        <taxon>Agaricomycotina</taxon>
        <taxon>Agaricomycetes</taxon>
        <taxon>Agaricomycetidae</taxon>
        <taxon>Agaricales</taxon>
        <taxon>Pluteineae</taxon>
        <taxon>Amanitaceae</taxon>
        <taxon>Amanita</taxon>
    </lineage>
</organism>
<dbReference type="InterPro" id="IPR011545">
    <property type="entry name" value="DEAD/DEAH_box_helicase_dom"/>
</dbReference>
<accession>A0A2A9NNW0</accession>
<dbReference type="AlphaFoldDB" id="A0A2A9NNW0"/>
<dbReference type="GO" id="GO:0005737">
    <property type="term" value="C:cytoplasm"/>
    <property type="evidence" value="ECO:0007669"/>
    <property type="project" value="TreeGrafter"/>
</dbReference>
<keyword evidence="3 7" id="KW-0378">Hydrolase</keyword>
<reference evidence="11 12" key="1">
    <citation type="submission" date="2014-02" db="EMBL/GenBank/DDBJ databases">
        <title>Transposable element dynamics among asymbiotic and ectomycorrhizal Amanita fungi.</title>
        <authorList>
            <consortium name="DOE Joint Genome Institute"/>
            <person name="Hess J."/>
            <person name="Skrede I."/>
            <person name="Wolfe B."/>
            <person name="LaButti K."/>
            <person name="Ohm R.A."/>
            <person name="Grigoriev I.V."/>
            <person name="Pringle A."/>
        </authorList>
    </citation>
    <scope>NUCLEOTIDE SEQUENCE [LARGE SCALE GENOMIC DNA]</scope>
    <source>
        <strain evidence="11 12">SKay4041</strain>
    </source>
</reference>
<dbReference type="GO" id="GO:0043138">
    <property type="term" value="F:3'-5' DNA helicase activity"/>
    <property type="evidence" value="ECO:0007669"/>
    <property type="project" value="UniProtKB-EC"/>
</dbReference>
<dbReference type="GO" id="GO:0005634">
    <property type="term" value="C:nucleus"/>
    <property type="evidence" value="ECO:0007669"/>
    <property type="project" value="UniProtKB-SubCell"/>
</dbReference>
<dbReference type="GO" id="GO:0005524">
    <property type="term" value="F:ATP binding"/>
    <property type="evidence" value="ECO:0007669"/>
    <property type="project" value="UniProtKB-KW"/>
</dbReference>
<feature type="region of interest" description="Disordered" evidence="8">
    <location>
        <begin position="423"/>
        <end position="475"/>
    </location>
</feature>
<dbReference type="SUPFAM" id="SSF52540">
    <property type="entry name" value="P-loop containing nucleoside triphosphate hydrolases"/>
    <property type="match status" value="1"/>
</dbReference>
<feature type="domain" description="Helicase C-terminal" evidence="10">
    <location>
        <begin position="190"/>
        <end position="355"/>
    </location>
</feature>
<evidence type="ECO:0000256" key="1">
    <source>
        <dbReference type="ARBA" id="ARBA00005446"/>
    </source>
</evidence>
<feature type="domain" description="Helicase ATP-binding" evidence="9">
    <location>
        <begin position="1"/>
        <end position="159"/>
    </location>
</feature>
<dbReference type="SMART" id="SM00490">
    <property type="entry name" value="HELICc"/>
    <property type="match status" value="1"/>
</dbReference>
<name>A0A2A9NNW0_9AGAR</name>